<dbReference type="AlphaFoldDB" id="A0A1B4FVC1"/>
<evidence type="ECO:0000313" key="2">
    <source>
        <dbReference type="Proteomes" id="UP000067711"/>
    </source>
</evidence>
<dbReference type="RefSeq" id="WP_066484194.1">
    <property type="nucleotide sequence ID" value="NZ_CP013388.1"/>
</dbReference>
<evidence type="ECO:0000313" key="1">
    <source>
        <dbReference type="EMBL" id="AOJ07606.1"/>
    </source>
</evidence>
<reference evidence="1 2" key="1">
    <citation type="submission" date="2015-12" db="EMBL/GenBank/DDBJ databases">
        <title>Diversity of Burkholderia near neighbor genomes.</title>
        <authorList>
            <person name="Sahl J."/>
            <person name="Wagner D."/>
            <person name="Keim P."/>
        </authorList>
    </citation>
    <scope>NUCLEOTIDE SEQUENCE [LARGE SCALE GENOMIC DNA]</scope>
    <source>
        <strain evidence="1 2">BDU8</strain>
    </source>
</reference>
<name>A0A1B4FVC1_9BURK</name>
<organism evidence="1 2">
    <name type="scientific">Burkholderia mayonis</name>
    <dbReference type="NCBI Taxonomy" id="1385591"/>
    <lineage>
        <taxon>Bacteria</taxon>
        <taxon>Pseudomonadati</taxon>
        <taxon>Pseudomonadota</taxon>
        <taxon>Betaproteobacteria</taxon>
        <taxon>Burkholderiales</taxon>
        <taxon>Burkholderiaceae</taxon>
        <taxon>Burkholderia</taxon>
        <taxon>pseudomallei group</taxon>
    </lineage>
</organism>
<dbReference type="Proteomes" id="UP000067711">
    <property type="component" value="Chromosome 2"/>
</dbReference>
<protein>
    <submittedName>
        <fullName evidence="1">Uncharacterized protein</fullName>
    </submittedName>
</protein>
<accession>A0A1B4FVC1</accession>
<gene>
    <name evidence="1" type="ORF">WS71_09985</name>
</gene>
<sequence>MKRTVSLSSGNWLICDCLKRKAGRRGLTIEQIGYEASMTTDMVKGRVRNLIGNGYVKRVEGSRPVTYRCVLKELPPPTETPQERLLKRAAELHRERHAAIAHAALTMDRMIRSCMAAG</sequence>
<proteinExistence type="predicted"/>
<dbReference type="EMBL" id="CP013388">
    <property type="protein sequence ID" value="AOJ07606.1"/>
    <property type="molecule type" value="Genomic_DNA"/>
</dbReference>